<gene>
    <name evidence="1" type="ORF">EcCFBP13530_03095</name>
</gene>
<sequence length="235" mass="27045">MYYSDDIINKIGSDKDLAIRLDKAMSGVKEGFIDYLNNLGDGATRLLYYTSCFTDNYTDVCNRLYLEDRRFLLGAYELVTHRDIIFRMIKIYVLLTLKNKDRSEVNYIYKKLVPITTHYSVMQASRLALIYSVVKYICYGNTMNAAIQSALMKKIAGRTGTGLFILSTYGFVQKASESANNLKYFLPQFYNALYVENLEMMYFLIEPIVLRAGYLNISTASNDDMIDIFRKMAGK</sequence>
<protein>
    <submittedName>
        <fullName evidence="1">Uncharacterized protein</fullName>
    </submittedName>
</protein>
<comment type="caution">
    <text evidence="1">The sequence shown here is derived from an EMBL/GenBank/DDBJ whole genome shotgun (WGS) entry which is preliminary data.</text>
</comment>
<evidence type="ECO:0000313" key="2">
    <source>
        <dbReference type="Proteomes" id="UP000306327"/>
    </source>
</evidence>
<dbReference type="Proteomes" id="UP000306327">
    <property type="component" value="Unassembled WGS sequence"/>
</dbReference>
<proteinExistence type="predicted"/>
<dbReference type="RefSeq" id="WP_137271865.1">
    <property type="nucleotide sequence ID" value="NZ_QGAL01000001.1"/>
</dbReference>
<accession>A0AB38P9K2</accession>
<dbReference type="AlphaFoldDB" id="A0AB38P9K2"/>
<organism evidence="1 2">
    <name type="scientific">Enterobacter cancerogenus</name>
    <dbReference type="NCBI Taxonomy" id="69218"/>
    <lineage>
        <taxon>Bacteria</taxon>
        <taxon>Pseudomonadati</taxon>
        <taxon>Pseudomonadota</taxon>
        <taxon>Gammaproteobacteria</taxon>
        <taxon>Enterobacterales</taxon>
        <taxon>Enterobacteriaceae</taxon>
        <taxon>Enterobacter</taxon>
        <taxon>Enterobacter cloacae complex</taxon>
    </lineage>
</organism>
<dbReference type="EMBL" id="QGAL01000001">
    <property type="protein sequence ID" value="TKK23163.1"/>
    <property type="molecule type" value="Genomic_DNA"/>
</dbReference>
<evidence type="ECO:0000313" key="1">
    <source>
        <dbReference type="EMBL" id="TKK23163.1"/>
    </source>
</evidence>
<reference evidence="1 2" key="1">
    <citation type="journal article" date="2019" name="Sci. Rep.">
        <title>Differences in resource use lead to coexistence of seed-transmitted microbial populations.</title>
        <authorList>
            <person name="Torres-Cortes G."/>
            <person name="Garcia B.J."/>
            <person name="Compant S."/>
            <person name="Rezki S."/>
            <person name="Jones P."/>
            <person name="Preveaux A."/>
            <person name="Briand M."/>
            <person name="Roulet A."/>
            <person name="Bouchez O."/>
            <person name="Jacobson D."/>
            <person name="Barret M."/>
        </authorList>
    </citation>
    <scope>NUCLEOTIDE SEQUENCE [LARGE SCALE GENOMIC DNA]</scope>
    <source>
        <strain evidence="1 2">CFBP13530</strain>
    </source>
</reference>
<name>A0AB38P9K2_9ENTR</name>